<proteinExistence type="predicted"/>
<feature type="domain" description="Myb-like" evidence="3">
    <location>
        <begin position="51"/>
        <end position="101"/>
    </location>
</feature>
<dbReference type="SUPFAM" id="SSF46689">
    <property type="entry name" value="Homeodomain-like"/>
    <property type="match status" value="1"/>
</dbReference>
<feature type="compositionally biased region" description="Low complexity" evidence="1">
    <location>
        <begin position="406"/>
        <end position="416"/>
    </location>
</feature>
<keyword evidence="2" id="KW-0812">Transmembrane</keyword>
<dbReference type="Pfam" id="PF00106">
    <property type="entry name" value="adh_short"/>
    <property type="match status" value="1"/>
</dbReference>
<evidence type="ECO:0000313" key="6">
    <source>
        <dbReference type="Proteomes" id="UP000239649"/>
    </source>
</evidence>
<dbReference type="GO" id="GO:0016810">
    <property type="term" value="F:hydrolase activity, acting on carbon-nitrogen (but not peptide) bonds"/>
    <property type="evidence" value="ECO:0007669"/>
    <property type="project" value="InterPro"/>
</dbReference>
<feature type="region of interest" description="Disordered" evidence="1">
    <location>
        <begin position="105"/>
        <end position="179"/>
    </location>
</feature>
<feature type="domain" description="Myb-like" evidence="3">
    <location>
        <begin position="7"/>
        <end position="50"/>
    </location>
</feature>
<feature type="compositionally biased region" description="Polar residues" evidence="1">
    <location>
        <begin position="161"/>
        <end position="172"/>
    </location>
</feature>
<feature type="compositionally biased region" description="Low complexity" evidence="1">
    <location>
        <begin position="1534"/>
        <end position="1554"/>
    </location>
</feature>
<comment type="caution">
    <text evidence="5">The sequence shown here is derived from an EMBL/GenBank/DDBJ whole genome shotgun (WGS) entry which is preliminary data.</text>
</comment>
<dbReference type="InterPro" id="IPR011330">
    <property type="entry name" value="Glyco_hydro/deAcase_b/a-brl"/>
</dbReference>
<evidence type="ECO:0000256" key="1">
    <source>
        <dbReference type="SAM" id="MobiDB-lite"/>
    </source>
</evidence>
<feature type="compositionally biased region" description="Low complexity" evidence="1">
    <location>
        <begin position="1561"/>
        <end position="1570"/>
    </location>
</feature>
<feature type="transmembrane region" description="Helical" evidence="2">
    <location>
        <begin position="1582"/>
        <end position="1606"/>
    </location>
</feature>
<keyword evidence="6" id="KW-1185">Reference proteome</keyword>
<dbReference type="InterPro" id="IPR036291">
    <property type="entry name" value="NAD(P)-bd_dom_sf"/>
</dbReference>
<dbReference type="InterPro" id="IPR002347">
    <property type="entry name" value="SDR_fam"/>
</dbReference>
<evidence type="ECO:0000256" key="2">
    <source>
        <dbReference type="SAM" id="Phobius"/>
    </source>
</evidence>
<keyword evidence="2" id="KW-1133">Transmembrane helix</keyword>
<dbReference type="InterPro" id="IPR002509">
    <property type="entry name" value="NODB_dom"/>
</dbReference>
<feature type="compositionally biased region" description="Pro residues" evidence="1">
    <location>
        <begin position="1514"/>
        <end position="1533"/>
    </location>
</feature>
<dbReference type="InterPro" id="IPR017930">
    <property type="entry name" value="Myb_dom"/>
</dbReference>
<gene>
    <name evidence="5" type="ORF">C2E20_2408</name>
</gene>
<dbReference type="Proteomes" id="UP000239649">
    <property type="component" value="Unassembled WGS sequence"/>
</dbReference>
<dbReference type="PANTHER" id="PTHR45985">
    <property type="match status" value="1"/>
</dbReference>
<dbReference type="InterPro" id="IPR052740">
    <property type="entry name" value="CE4"/>
</dbReference>
<evidence type="ECO:0000313" key="5">
    <source>
        <dbReference type="EMBL" id="PSC74520.1"/>
    </source>
</evidence>
<dbReference type="SUPFAM" id="SSF88713">
    <property type="entry name" value="Glycoside hydrolase/deacetylase"/>
    <property type="match status" value="1"/>
</dbReference>
<name>A0A2P6VKD9_9CHLO</name>
<accession>A0A2P6VKD9</accession>
<reference evidence="5 6" key="1">
    <citation type="journal article" date="2018" name="Plant J.">
        <title>Genome sequences of Chlorella sorokiniana UTEX 1602 and Micractinium conductrix SAG 241.80: implications to maltose excretion by a green alga.</title>
        <authorList>
            <person name="Arriola M.B."/>
            <person name="Velmurugan N."/>
            <person name="Zhang Y."/>
            <person name="Plunkett M.H."/>
            <person name="Hondzo H."/>
            <person name="Barney B.M."/>
        </authorList>
    </citation>
    <scope>NUCLEOTIDE SEQUENCE [LARGE SCALE GENOMIC DNA]</scope>
    <source>
        <strain evidence="5 6">SAG 241.80</strain>
    </source>
</reference>
<dbReference type="InterPro" id="IPR009057">
    <property type="entry name" value="Homeodomain-like_sf"/>
</dbReference>
<dbReference type="CDD" id="cd00167">
    <property type="entry name" value="SANT"/>
    <property type="match status" value="2"/>
</dbReference>
<feature type="region of interest" description="Disordered" evidence="1">
    <location>
        <begin position="1390"/>
        <end position="1451"/>
    </location>
</feature>
<feature type="domain" description="HTH myb-type" evidence="4">
    <location>
        <begin position="1"/>
        <end position="50"/>
    </location>
</feature>
<dbReference type="GO" id="GO:0005975">
    <property type="term" value="P:carbohydrate metabolic process"/>
    <property type="evidence" value="ECO:0007669"/>
    <property type="project" value="InterPro"/>
</dbReference>
<feature type="region of interest" description="Disordered" evidence="1">
    <location>
        <begin position="477"/>
        <end position="507"/>
    </location>
</feature>
<dbReference type="PRINTS" id="PR00081">
    <property type="entry name" value="GDHRDH"/>
</dbReference>
<protein>
    <submittedName>
        <fullName evidence="5">Myb-related B isoform C</fullName>
    </submittedName>
</protein>
<dbReference type="Gene3D" id="1.10.10.60">
    <property type="entry name" value="Homeodomain-like"/>
    <property type="match status" value="2"/>
</dbReference>
<dbReference type="PROSITE" id="PS51294">
    <property type="entry name" value="HTH_MYB"/>
    <property type="match status" value="2"/>
</dbReference>
<evidence type="ECO:0000259" key="4">
    <source>
        <dbReference type="PROSITE" id="PS51294"/>
    </source>
</evidence>
<dbReference type="Gene3D" id="3.40.50.720">
    <property type="entry name" value="NAD(P)-binding Rossmann-like Domain"/>
    <property type="match status" value="1"/>
</dbReference>
<evidence type="ECO:0000259" key="3">
    <source>
        <dbReference type="PROSITE" id="PS50090"/>
    </source>
</evidence>
<feature type="region of interest" description="Disordered" evidence="1">
    <location>
        <begin position="406"/>
        <end position="460"/>
    </location>
</feature>
<dbReference type="SMART" id="SM00717">
    <property type="entry name" value="SANT"/>
    <property type="match status" value="2"/>
</dbReference>
<feature type="region of interest" description="Disordered" evidence="1">
    <location>
        <begin position="1514"/>
        <end position="1575"/>
    </location>
</feature>
<dbReference type="EMBL" id="LHPF02000004">
    <property type="protein sequence ID" value="PSC74520.1"/>
    <property type="molecule type" value="Genomic_DNA"/>
</dbReference>
<dbReference type="PROSITE" id="PS00061">
    <property type="entry name" value="ADH_SHORT"/>
    <property type="match status" value="1"/>
</dbReference>
<feature type="compositionally biased region" description="Polar residues" evidence="1">
    <location>
        <begin position="435"/>
        <end position="444"/>
    </location>
</feature>
<keyword evidence="2" id="KW-0472">Membrane</keyword>
<feature type="domain" description="HTH myb-type" evidence="4">
    <location>
        <begin position="51"/>
        <end position="105"/>
    </location>
</feature>
<sequence length="1826" mass="192589">MPATLQWTPEEDEMLRELVEVHGAKAWAKIASVICTKGSKQCRRRWKNFINMSAKTCTWSQEEDATLIDAHRRLGNRWTEISRIFGDRTDNAVKNRWHALIRKHPELDGNGGADDSEGAAPRAKRRRTTRGGGGSAGAGTSEEWDDSDLLDSARNRGHSGLQRSSGLNSSGGVSAAAMPTPFDQAHSMALHQQAQQAMAVAVQYVAQQQQQLAAAAQAQAQAATQQQWQWQQLNWQQPAGAPLQIMVTKDFLTPWEQQLADEINAMKLPVHVEVATQPLPPDVSLLPPDSLPLLPPDVLTAGRDSWKQYANKVDEPGDSRGLQELLGWFGSSGIAAANGSLAPGAGDFLKEPSGLGGRRLTRSLSKGSSGSGSLAGDHRQLLVKLMSRGLEARSSSEDAIAAAAAAAGANGVPQQQPGGGGGPPPRCDPLKRTRSANNSDNGRSSSKRSRDMELAAAAAVQEAGQRAAAAAGHTWNRDGFRNPFAPAAALGGNNNSGGGGRPPRGPLSSLLNTSMSMPLIEPTPLCFDRSFSESRSSSPPRAAPMTRRSAALPLVLALALLAAAAPALGARTGYLNAEAVGQEAMSHGAAMEGPDFQCPIDMFEALPAISMEGPLPCGDDGRCEDLTGKVALITGGSTGIGRGAADRLAKAGMQVVATSRTPEIYTGDCETYQQPGDKCKPVGFELWQLDQTDHASVDALFNKGRKTDQASVDALIQKVADKYGRIDLLFLNAGRGYRYPIFNNRLALGGQVWNYTTCNTLDAIVLTTDTNVWGPIRVLEAALPLLPNEGYARVILTSSVDSWVAPSGSIAYSASKRSINALAEEWMAENYPSQRANVKVTALHPGNTQTDVYRHVIMPKCPGYSPTLGLPFIVAMEKAQFTSIPVLTASDAGEALFRLASDPQPPRRVGMVPPEDVPFVYKRICRRWTLPMERWTPIGWDRVDPAAAAAPAVEGGARRASLLRSSARRSAGDLGCAADAMARVAVLLALLALIEGSRAAESMLPAGYDCDCSERANCACPATAAPGGLAPEEVPQFILFTHDDAIFPTTDRAFRAVCDGRRNPDGCPFRATMFTQAAETDCQLAAAMHADGYEIATHTANHTPMPAGYPFNDTIAEIMGAKRFLSEECGIPAADIRGFRNPYLKTNPLVRRALHEHGFLFDSTLLEGPDTESISTSMANRAWPYTLDFGVAQNCDWFSDTQQCNGTERWPGLWEVPLWILSVLNLEFTMDVGYYGGRGVYEPLMEAFDLAYNGNRAPLPIYVHTTWVDKNPSRIDELQRFADYTLSKPDVFWVTMSQLIDWMKNPKSVSELRASGGAMCKRAAAAPFPAPRALPRDGANVTLTLRGTAVQVRDQQAGLEAAVRALLGGGGAQNAVAPFVAALSYAPTDPSLVPPSPPVASGLEVQSEDAGGSWHQFEGPPHSGFALTSSDGGREPAGTVSAASMDGAGASSDAQGAKVQVTLAAAGADPFALYAHASQPSKRSALASQLTALGLGLVGDPAVVPIKDRAVAPLPSPPAPPAQPAAAPAPAPAAPSEQPAPDVGAAAAPAAPVMPRDDAGEQQAAAAGAGASSGGGGGGSGLSAGAIAGIVAGGAVALAAAALLAVRWQRRRRTAEAAAGVAAEAADRDGLPGSVAVSSGSRLRRREGAAGPVRVQALAVGWVVAGAALAGVLVGLAVAKAAQAHFSREFDPQVASIENARLRAKVEELQQMVTKFEPLAYKTMQLRFTKGVNKSVILGLVDELLSRKEVNIWWLPDSIERMLYLNVMTLMLSVLDEIVDGMSMNFAGHNVKMTLAYLDLGEEGAPKPGGGGGGGKKLQLLPRPAC</sequence>
<organism evidence="5 6">
    <name type="scientific">Micractinium conductrix</name>
    <dbReference type="NCBI Taxonomy" id="554055"/>
    <lineage>
        <taxon>Eukaryota</taxon>
        <taxon>Viridiplantae</taxon>
        <taxon>Chlorophyta</taxon>
        <taxon>core chlorophytes</taxon>
        <taxon>Trebouxiophyceae</taxon>
        <taxon>Chlorellales</taxon>
        <taxon>Chlorellaceae</taxon>
        <taxon>Chlorella clade</taxon>
        <taxon>Micractinium</taxon>
    </lineage>
</organism>
<dbReference type="InterPro" id="IPR020904">
    <property type="entry name" value="Sc_DH/Rdtase_CS"/>
</dbReference>
<feature type="transmembrane region" description="Helical" evidence="2">
    <location>
        <begin position="1655"/>
        <end position="1679"/>
    </location>
</feature>
<dbReference type="InterPro" id="IPR001005">
    <property type="entry name" value="SANT/Myb"/>
</dbReference>
<feature type="compositionally biased region" description="Low complexity" evidence="1">
    <location>
        <begin position="1441"/>
        <end position="1451"/>
    </location>
</feature>
<dbReference type="STRING" id="554055.A0A2P6VKD9"/>
<dbReference type="SUPFAM" id="SSF51735">
    <property type="entry name" value="NAD(P)-binding Rossmann-fold domains"/>
    <property type="match status" value="1"/>
</dbReference>
<dbReference type="PANTHER" id="PTHR45985:SF3">
    <property type="entry name" value="CHITIN DEACETYLASE-LIKE 4"/>
    <property type="match status" value="1"/>
</dbReference>
<dbReference type="Pfam" id="PF01522">
    <property type="entry name" value="Polysacc_deac_1"/>
    <property type="match status" value="1"/>
</dbReference>
<dbReference type="Pfam" id="PF00249">
    <property type="entry name" value="Myb_DNA-binding"/>
    <property type="match status" value="2"/>
</dbReference>
<dbReference type="PROSITE" id="PS50090">
    <property type="entry name" value="MYB_LIKE"/>
    <property type="match status" value="2"/>
</dbReference>
<dbReference type="OrthoDB" id="504708at2759"/>
<dbReference type="CDD" id="cd10919">
    <property type="entry name" value="CE4_CDA_like"/>
    <property type="match status" value="1"/>
</dbReference>
<dbReference type="Gene3D" id="3.20.20.370">
    <property type="entry name" value="Glycoside hydrolase/deacetylase"/>
    <property type="match status" value="1"/>
</dbReference>